<dbReference type="OrthoDB" id="8779526at2"/>
<protein>
    <recommendedName>
        <fullName evidence="3">TfoX N-terminal domain-containing protein</fullName>
    </recommendedName>
</protein>
<evidence type="ECO:0000313" key="1">
    <source>
        <dbReference type="EMBL" id="SNR62849.1"/>
    </source>
</evidence>
<reference evidence="1 2" key="1">
    <citation type="submission" date="2017-06" db="EMBL/GenBank/DDBJ databases">
        <authorList>
            <person name="Kim H.J."/>
            <person name="Triplett B.A."/>
        </authorList>
    </citation>
    <scope>NUCLEOTIDE SEQUENCE [LARGE SCALE GENOMIC DNA]</scope>
    <source>
        <strain evidence="1 2">DSM 44272</strain>
    </source>
</reference>
<keyword evidence="2" id="KW-1185">Reference proteome</keyword>
<proteinExistence type="predicted"/>
<sequence>MTAMDTADRFAALVAAFSDEAGVSPPGAQGHRGFGADALTVDGSIFAMLVTGSLVLKLPASRVAELVRSGAGAPFSNSSGRPMREWVVLIGADPGADLALAHESLEHVRSRPSRA</sequence>
<dbReference type="Proteomes" id="UP000198403">
    <property type="component" value="Unassembled WGS sequence"/>
</dbReference>
<accession>A0A238XXY3</accession>
<dbReference type="EMBL" id="FZNO01000016">
    <property type="protein sequence ID" value="SNR62849.1"/>
    <property type="molecule type" value="Genomic_DNA"/>
</dbReference>
<organism evidence="1 2">
    <name type="scientific">Blastococcus mobilis</name>
    <dbReference type="NCBI Taxonomy" id="1938746"/>
    <lineage>
        <taxon>Bacteria</taxon>
        <taxon>Bacillati</taxon>
        <taxon>Actinomycetota</taxon>
        <taxon>Actinomycetes</taxon>
        <taxon>Geodermatophilales</taxon>
        <taxon>Geodermatophilaceae</taxon>
        <taxon>Blastococcus</taxon>
    </lineage>
</organism>
<gene>
    <name evidence="1" type="ORF">SAMN06272737_11641</name>
</gene>
<name>A0A238XXY3_9ACTN</name>
<evidence type="ECO:0008006" key="3">
    <source>
        <dbReference type="Google" id="ProtNLM"/>
    </source>
</evidence>
<dbReference type="RefSeq" id="WP_089337329.1">
    <property type="nucleotide sequence ID" value="NZ_FZNO01000016.1"/>
</dbReference>
<dbReference type="AlphaFoldDB" id="A0A238XXY3"/>
<evidence type="ECO:0000313" key="2">
    <source>
        <dbReference type="Proteomes" id="UP000198403"/>
    </source>
</evidence>